<organism evidence="3 4">
    <name type="scientific">Kaistia defluvii</name>
    <dbReference type="NCBI Taxonomy" id="410841"/>
    <lineage>
        <taxon>Bacteria</taxon>
        <taxon>Pseudomonadati</taxon>
        <taxon>Pseudomonadota</taxon>
        <taxon>Alphaproteobacteria</taxon>
        <taxon>Hyphomicrobiales</taxon>
        <taxon>Kaistiaceae</taxon>
        <taxon>Kaistia</taxon>
    </lineage>
</organism>
<proteinExistence type="predicted"/>
<dbReference type="PANTHER" id="PTHR45947:SF3">
    <property type="entry name" value="SULFOQUINOVOSYL TRANSFERASE SQD2"/>
    <property type="match status" value="1"/>
</dbReference>
<evidence type="ECO:0000313" key="3">
    <source>
        <dbReference type="EMBL" id="MET4632247.1"/>
    </source>
</evidence>
<accession>A0ABV2QT93</accession>
<dbReference type="PANTHER" id="PTHR45947">
    <property type="entry name" value="SULFOQUINOVOSYL TRANSFERASE SQD2"/>
    <property type="match status" value="1"/>
</dbReference>
<feature type="domain" description="Glycosyltransferase subfamily 4-like N-terminal" evidence="2">
    <location>
        <begin position="16"/>
        <end position="195"/>
    </location>
</feature>
<keyword evidence="4" id="KW-1185">Reference proteome</keyword>
<sequence>MRILVVAALYPPDSRGGAENSAANLTRWLARQGHEMAVLTTAGSRAEELHGVEIDGIRIWRLRTAHLYPARNAPVAPRWKKPIWHLQDHMDPRNPGLVAKVIEAFRPDFVNVHFVQGIGYNALAEIASAGVPALFLLHDLGLACMRMSMFRDGANCARQCLGCRLSSRYKAALIARFKRIGFCSPSRANLATLSALFPIDRYPHTSIPNPNLYDRPDLPRPASDLVRLLYVGRLHRSKGVELLLEAAEGLAATHRFQLTIVGGGAEAARLKDRYPPSTWLRFAGHVPEAAVSGYMRDADLLCVPSLWQENWPGVAVRALELGLPVLGSRIGGLPELIDPGQTGDLVPAGDRAAWIAALRRVLENPMELARWQRNAEAMRGRFDQDRLGERMLAFMATIAGSSAAATEARED</sequence>
<dbReference type="InterPro" id="IPR028098">
    <property type="entry name" value="Glyco_trans_4-like_N"/>
</dbReference>
<evidence type="ECO:0000259" key="1">
    <source>
        <dbReference type="Pfam" id="PF00534"/>
    </source>
</evidence>
<dbReference type="EMBL" id="JBEPSM010000001">
    <property type="protein sequence ID" value="MET4632247.1"/>
    <property type="molecule type" value="Genomic_DNA"/>
</dbReference>
<dbReference type="Pfam" id="PF00534">
    <property type="entry name" value="Glycos_transf_1"/>
    <property type="match status" value="1"/>
</dbReference>
<dbReference type="RefSeq" id="WP_354548018.1">
    <property type="nucleotide sequence ID" value="NZ_JBEPSM010000001.1"/>
</dbReference>
<dbReference type="InterPro" id="IPR050194">
    <property type="entry name" value="Glycosyltransferase_grp1"/>
</dbReference>
<dbReference type="Proteomes" id="UP001549321">
    <property type="component" value="Unassembled WGS sequence"/>
</dbReference>
<dbReference type="Gene3D" id="3.40.50.2000">
    <property type="entry name" value="Glycogen Phosphorylase B"/>
    <property type="match status" value="2"/>
</dbReference>
<feature type="domain" description="Glycosyl transferase family 1" evidence="1">
    <location>
        <begin position="227"/>
        <end position="377"/>
    </location>
</feature>
<gene>
    <name evidence="3" type="ORF">ABIE08_000160</name>
</gene>
<evidence type="ECO:0000313" key="4">
    <source>
        <dbReference type="Proteomes" id="UP001549321"/>
    </source>
</evidence>
<dbReference type="InterPro" id="IPR001296">
    <property type="entry name" value="Glyco_trans_1"/>
</dbReference>
<dbReference type="CDD" id="cd03823">
    <property type="entry name" value="GT4_ExpE7-like"/>
    <property type="match status" value="1"/>
</dbReference>
<evidence type="ECO:0000259" key="2">
    <source>
        <dbReference type="Pfam" id="PF13579"/>
    </source>
</evidence>
<dbReference type="SUPFAM" id="SSF53756">
    <property type="entry name" value="UDP-Glycosyltransferase/glycogen phosphorylase"/>
    <property type="match status" value="1"/>
</dbReference>
<dbReference type="Pfam" id="PF13579">
    <property type="entry name" value="Glyco_trans_4_4"/>
    <property type="match status" value="1"/>
</dbReference>
<comment type="caution">
    <text evidence="3">The sequence shown here is derived from an EMBL/GenBank/DDBJ whole genome shotgun (WGS) entry which is preliminary data.</text>
</comment>
<protein>
    <submittedName>
        <fullName evidence="3">Glycosyltransferase involved in cell wall biosynthesis</fullName>
    </submittedName>
</protein>
<reference evidence="3 4" key="1">
    <citation type="submission" date="2024-06" db="EMBL/GenBank/DDBJ databases">
        <title>Sorghum-associated microbial communities from plants grown in Nebraska, USA.</title>
        <authorList>
            <person name="Schachtman D."/>
        </authorList>
    </citation>
    <scope>NUCLEOTIDE SEQUENCE [LARGE SCALE GENOMIC DNA]</scope>
    <source>
        <strain evidence="3 4">3207</strain>
    </source>
</reference>
<name>A0ABV2QT93_9HYPH</name>